<dbReference type="InterPro" id="IPR022488">
    <property type="entry name" value="PPK2-related"/>
</dbReference>
<keyword evidence="1" id="KW-0560">Oxidoreductase</keyword>
<dbReference type="Pfam" id="PF00171">
    <property type="entry name" value="Aldedh"/>
    <property type="match status" value="1"/>
</dbReference>
<dbReference type="Gene3D" id="3.40.605.10">
    <property type="entry name" value="Aldehyde Dehydrogenase, Chain A, domain 1"/>
    <property type="match status" value="1"/>
</dbReference>
<evidence type="ECO:0000256" key="1">
    <source>
        <dbReference type="ARBA" id="ARBA00023002"/>
    </source>
</evidence>
<evidence type="ECO:0008006" key="6">
    <source>
        <dbReference type="Google" id="ProtNLM"/>
    </source>
</evidence>
<dbReference type="Pfam" id="PF03976">
    <property type="entry name" value="PPK2"/>
    <property type="match status" value="1"/>
</dbReference>
<dbReference type="InterPro" id="IPR016162">
    <property type="entry name" value="Ald_DH_N"/>
</dbReference>
<dbReference type="PANTHER" id="PTHR34383">
    <property type="entry name" value="POLYPHOSPHATE:AMP PHOSPHOTRANSFERASE-RELATED"/>
    <property type="match status" value="1"/>
</dbReference>
<protein>
    <recommendedName>
        <fullName evidence="6">Polyphosphate kinase-2-related domain-containing protein</fullName>
    </recommendedName>
</protein>
<feature type="domain" description="Aldehyde dehydrogenase" evidence="2">
    <location>
        <begin position="69"/>
        <end position="164"/>
    </location>
</feature>
<dbReference type="Gene3D" id="3.40.50.300">
    <property type="entry name" value="P-loop containing nucleotide triphosphate hydrolases"/>
    <property type="match status" value="1"/>
</dbReference>
<comment type="caution">
    <text evidence="4">The sequence shown here is derived from an EMBL/GenBank/DDBJ whole genome shotgun (WGS) entry which is preliminary data.</text>
</comment>
<name>A0A2R7UMH7_PSEDL</name>
<accession>A0A2R7UMH7</accession>
<evidence type="ECO:0000313" key="4">
    <source>
        <dbReference type="EMBL" id="PTU52324.1"/>
    </source>
</evidence>
<reference evidence="4 5" key="1">
    <citation type="submission" date="2018-04" db="EMBL/GenBank/DDBJ databases">
        <authorList>
            <person name="Go L.Y."/>
            <person name="Mitchell J.A."/>
        </authorList>
    </citation>
    <scope>NUCLEOTIDE SEQUENCE [LARGE SCALE GENOMIC DNA]</scope>
    <source>
        <strain evidence="4 5">KCJK7865</strain>
    </source>
</reference>
<proteinExistence type="predicted"/>
<dbReference type="EMBL" id="QANO01000102">
    <property type="protein sequence ID" value="PTU52324.1"/>
    <property type="molecule type" value="Genomic_DNA"/>
</dbReference>
<dbReference type="SUPFAM" id="SSF52540">
    <property type="entry name" value="P-loop containing nucleoside triphosphate hydrolases"/>
    <property type="match status" value="1"/>
</dbReference>
<feature type="domain" description="Polyphosphate kinase-2-related" evidence="3">
    <location>
        <begin position="187"/>
        <end position="355"/>
    </location>
</feature>
<dbReference type="GO" id="GO:0016491">
    <property type="term" value="F:oxidoreductase activity"/>
    <property type="evidence" value="ECO:0007669"/>
    <property type="project" value="UniProtKB-KW"/>
</dbReference>
<evidence type="ECO:0000259" key="3">
    <source>
        <dbReference type="Pfam" id="PF03976"/>
    </source>
</evidence>
<organism evidence="4 5">
    <name type="scientific">Pseudomonas plecoglossicida</name>
    <dbReference type="NCBI Taxonomy" id="70775"/>
    <lineage>
        <taxon>Bacteria</taxon>
        <taxon>Pseudomonadati</taxon>
        <taxon>Pseudomonadota</taxon>
        <taxon>Gammaproteobacteria</taxon>
        <taxon>Pseudomonadales</taxon>
        <taxon>Pseudomonadaceae</taxon>
        <taxon>Pseudomonas</taxon>
    </lineage>
</organism>
<dbReference type="Proteomes" id="UP000244874">
    <property type="component" value="Unassembled WGS sequence"/>
</dbReference>
<dbReference type="InterPro" id="IPR015590">
    <property type="entry name" value="Aldehyde_DH_dom"/>
</dbReference>
<gene>
    <name evidence="4" type="ORF">DBB42_10100</name>
</gene>
<dbReference type="PANTHER" id="PTHR34383:SF3">
    <property type="entry name" value="POLYPHOSPHATE:AMP PHOSPHOTRANSFERASE"/>
    <property type="match status" value="1"/>
</dbReference>
<dbReference type="SUPFAM" id="SSF53720">
    <property type="entry name" value="ALDH-like"/>
    <property type="match status" value="1"/>
</dbReference>
<evidence type="ECO:0000259" key="2">
    <source>
        <dbReference type="Pfam" id="PF00171"/>
    </source>
</evidence>
<sequence>MKTFLEKAVAITIRYHLIRINHYSACISPPTVPAHRLSLPTGNEMSIEHRLNHIAGQLSGNGDVLLNSVDAHTGEPLPYAFHQATSDEVEAAVQAAEAAYPAYCSTSPAQRAAFLDAIANELDALGDDFILHVTRETALPEARIRGERARTSNQLRLFADVVRRGDFLGARIDRALPERTPLPRPDLRQYRIVPIAAPTEEERAQPYLWRFWRHIPARGKFTIFDRSWYGRVLVERVEGFCSPADWMRAYSEINDFEEQLVNAGTVVVKFWLAIDQQTQLERFEEREQIPFKRYKITEDDWRNRDKWDDYVQAVGDMVDRTSTEIAPWTLVEANDKRWARVKVLRTINQALEAAFAKDKK</sequence>
<dbReference type="InterPro" id="IPR027417">
    <property type="entry name" value="P-loop_NTPase"/>
</dbReference>
<evidence type="ECO:0000313" key="5">
    <source>
        <dbReference type="Proteomes" id="UP000244874"/>
    </source>
</evidence>
<dbReference type="InterPro" id="IPR016161">
    <property type="entry name" value="Ald_DH/histidinol_DH"/>
</dbReference>
<dbReference type="AlphaFoldDB" id="A0A2R7UMH7"/>